<sequence length="224" mass="25800">MRKDDSHTQIKSRERVSNHGEVFTAPREVNAMLDLVKGETERIDSRFLEPACGTGNFVTVILERKLRVARQLYAKDKVLYELNALIAVGSIYGIELLQDNVKECRNRLSSQFKNEYLSVFPQGPNPGYFQSIDYIFYQNILWGDALTLKTPEEHPVPIVFSEWTVINGQIKRRDYTMANLMENQPMEGPNLFSDLGDEAFIPTPIKEFPLTNYLKIAEYEELQS</sequence>
<keyword evidence="1" id="KW-0489">Methyltransferase</keyword>
<organism evidence="1 2">
    <name type="scientific">Segatella cerevisiae</name>
    <dbReference type="NCBI Taxonomy" id="2053716"/>
    <lineage>
        <taxon>Bacteria</taxon>
        <taxon>Pseudomonadati</taxon>
        <taxon>Bacteroidota</taxon>
        <taxon>Bacteroidia</taxon>
        <taxon>Bacteroidales</taxon>
        <taxon>Prevotellaceae</taxon>
        <taxon>Segatella</taxon>
    </lineage>
</organism>
<dbReference type="Proteomes" id="UP001204015">
    <property type="component" value="Unassembled WGS sequence"/>
</dbReference>
<dbReference type="SUPFAM" id="SSF53335">
    <property type="entry name" value="S-adenosyl-L-methionine-dependent methyltransferases"/>
    <property type="match status" value="1"/>
</dbReference>
<evidence type="ECO:0000313" key="1">
    <source>
        <dbReference type="EMBL" id="MCO6024856.1"/>
    </source>
</evidence>
<dbReference type="GO" id="GO:0032259">
    <property type="term" value="P:methylation"/>
    <property type="evidence" value="ECO:0007669"/>
    <property type="project" value="UniProtKB-KW"/>
</dbReference>
<name>A0ABT1BUU1_9BACT</name>
<keyword evidence="1" id="KW-0808">Transferase</keyword>
<comment type="caution">
    <text evidence="1">The sequence shown here is derived from an EMBL/GenBank/DDBJ whole genome shotgun (WGS) entry which is preliminary data.</text>
</comment>
<gene>
    <name evidence="1" type="ORF">NG821_03180</name>
</gene>
<dbReference type="Gene3D" id="3.40.50.150">
    <property type="entry name" value="Vaccinia Virus protein VP39"/>
    <property type="match status" value="1"/>
</dbReference>
<accession>A0ABT1BUU1</accession>
<dbReference type="InterPro" id="IPR029063">
    <property type="entry name" value="SAM-dependent_MTases_sf"/>
</dbReference>
<protein>
    <submittedName>
        <fullName evidence="1">SAM-dependent DNA methyltransferase</fullName>
    </submittedName>
</protein>
<reference evidence="1 2" key="1">
    <citation type="submission" date="2022-06" db="EMBL/GenBank/DDBJ databases">
        <title>A taxonomic note on the genus Prevotella: Description of four novel genera and emended description of the genera Hallella and Xylanibacter.</title>
        <authorList>
            <person name="Hitch T.C.A."/>
        </authorList>
    </citation>
    <scope>NUCLEOTIDE SEQUENCE [LARGE SCALE GENOMIC DNA]</scope>
    <source>
        <strain evidence="1 2">DSM 100619</strain>
    </source>
</reference>
<dbReference type="GO" id="GO:0008168">
    <property type="term" value="F:methyltransferase activity"/>
    <property type="evidence" value="ECO:0007669"/>
    <property type="project" value="UniProtKB-KW"/>
</dbReference>
<keyword evidence="2" id="KW-1185">Reference proteome</keyword>
<proteinExistence type="predicted"/>
<dbReference type="EMBL" id="JAMXLY010000007">
    <property type="protein sequence ID" value="MCO6024856.1"/>
    <property type="molecule type" value="Genomic_DNA"/>
</dbReference>
<evidence type="ECO:0000313" key="2">
    <source>
        <dbReference type="Proteomes" id="UP001204015"/>
    </source>
</evidence>
<dbReference type="RefSeq" id="WP_252760219.1">
    <property type="nucleotide sequence ID" value="NZ_JAMXLY010000007.1"/>
</dbReference>